<dbReference type="Pfam" id="PF03009">
    <property type="entry name" value="GDPD"/>
    <property type="match status" value="1"/>
</dbReference>
<dbReference type="EMBL" id="JADPRT010000006">
    <property type="protein sequence ID" value="MBF9069670.1"/>
    <property type="molecule type" value="Genomic_DNA"/>
</dbReference>
<dbReference type="GO" id="GO:0008081">
    <property type="term" value="F:phosphoric diester hydrolase activity"/>
    <property type="evidence" value="ECO:0007669"/>
    <property type="project" value="InterPro"/>
</dbReference>
<comment type="caution">
    <text evidence="2">The sequence shown here is derived from an EMBL/GenBank/DDBJ whole genome shotgun (WGS) entry which is preliminary data.</text>
</comment>
<dbReference type="PROSITE" id="PS51704">
    <property type="entry name" value="GP_PDE"/>
    <property type="match status" value="1"/>
</dbReference>
<dbReference type="InterPro" id="IPR017946">
    <property type="entry name" value="PLC-like_Pdiesterase_TIM-brl"/>
</dbReference>
<gene>
    <name evidence="2" type="ORF">I2501_16720</name>
</gene>
<dbReference type="InterPro" id="IPR030395">
    <property type="entry name" value="GP_PDE_dom"/>
</dbReference>
<dbReference type="Proteomes" id="UP000657385">
    <property type="component" value="Unassembled WGS sequence"/>
</dbReference>
<dbReference type="PANTHER" id="PTHR46211:SF1">
    <property type="entry name" value="GLYCEROPHOSPHODIESTER PHOSPHODIESTERASE, CYTOPLASMIC"/>
    <property type="match status" value="1"/>
</dbReference>
<feature type="domain" description="GP-PDE" evidence="1">
    <location>
        <begin position="3"/>
        <end position="227"/>
    </location>
</feature>
<accession>A0A931B1W4</accession>
<dbReference type="SUPFAM" id="SSF51695">
    <property type="entry name" value="PLC-like phosphodiesterases"/>
    <property type="match status" value="1"/>
</dbReference>
<evidence type="ECO:0000259" key="1">
    <source>
        <dbReference type="PROSITE" id="PS51704"/>
    </source>
</evidence>
<evidence type="ECO:0000313" key="3">
    <source>
        <dbReference type="Proteomes" id="UP000657385"/>
    </source>
</evidence>
<name>A0A931B1W4_9ACTN</name>
<dbReference type="GO" id="GO:0006629">
    <property type="term" value="P:lipid metabolic process"/>
    <property type="evidence" value="ECO:0007669"/>
    <property type="project" value="InterPro"/>
</dbReference>
<reference evidence="2" key="1">
    <citation type="submission" date="2020-11" db="EMBL/GenBank/DDBJ databases">
        <title>Isolation and identification of active actinomycetes.</title>
        <authorList>
            <person name="Yu B."/>
        </authorList>
    </citation>
    <scope>NUCLEOTIDE SEQUENCE</scope>
    <source>
        <strain evidence="2">NEAU-YB345</strain>
    </source>
</reference>
<dbReference type="Gene3D" id="3.20.20.190">
    <property type="entry name" value="Phosphatidylinositol (PI) phosphodiesterase"/>
    <property type="match status" value="1"/>
</dbReference>
<organism evidence="2 3">
    <name type="scientific">Streptacidiphilus fuscans</name>
    <dbReference type="NCBI Taxonomy" id="2789292"/>
    <lineage>
        <taxon>Bacteria</taxon>
        <taxon>Bacillati</taxon>
        <taxon>Actinomycetota</taxon>
        <taxon>Actinomycetes</taxon>
        <taxon>Kitasatosporales</taxon>
        <taxon>Streptomycetaceae</taxon>
        <taxon>Streptacidiphilus</taxon>
    </lineage>
</organism>
<sequence>MTMLVVGHRGAPRVARENTLASLRAALELGVDWIEVDVRVARCGTPVLLHDATLERLWGDRRAVAALDAEELAQLDGGENGEGVPTLRQGVELACSSGAVVMVDVPGPTEGTAALALLRGLGVLDAVVFAGDRAALGLIREAAPEARIALSWESPLLPGGRILDRIRPEFLNVEQHRVTRPLVRAAHRRGLQVSVWTVDRPARMTRLAERGVDVLITNDPAAARTVIPRVSG</sequence>
<proteinExistence type="predicted"/>
<protein>
    <submittedName>
        <fullName evidence="2">Glycerophosphodiester phosphodiesterase</fullName>
    </submittedName>
</protein>
<dbReference type="PANTHER" id="PTHR46211">
    <property type="entry name" value="GLYCEROPHOSPHORYL DIESTER PHOSPHODIESTERASE"/>
    <property type="match status" value="1"/>
</dbReference>
<evidence type="ECO:0000313" key="2">
    <source>
        <dbReference type="EMBL" id="MBF9069670.1"/>
    </source>
</evidence>
<keyword evidence="3" id="KW-1185">Reference proteome</keyword>
<dbReference type="AlphaFoldDB" id="A0A931B1W4"/>